<sequence length="190" mass="20161">MTFKPPASAPAFDTFDHVATIDVATPPTEAMFVMVGPCAPARLRRLHALLENNGFLVGHDADVRQGEENRVAIRTRFLVIGGENASPCALPSVTQAMTSAAIIAQAFRTIPYLRVAVALGVAAHTAVVEACGVPRHRIPFRPDTLTCLPDGLLLADTTHPAVQRPSALLPLLARIANALESTGDNPKLMS</sequence>
<dbReference type="AlphaFoldDB" id="A0A1U9KR66"/>
<organism evidence="1 2">
    <name type="scientific">Neoasaia chiangmaiensis</name>
    <dbReference type="NCBI Taxonomy" id="320497"/>
    <lineage>
        <taxon>Bacteria</taxon>
        <taxon>Pseudomonadati</taxon>
        <taxon>Pseudomonadota</taxon>
        <taxon>Alphaproteobacteria</taxon>
        <taxon>Acetobacterales</taxon>
        <taxon>Acetobacteraceae</taxon>
        <taxon>Neoasaia</taxon>
    </lineage>
</organism>
<dbReference type="OrthoDB" id="9787663at2"/>
<proteinExistence type="predicted"/>
<evidence type="ECO:0000313" key="1">
    <source>
        <dbReference type="EMBL" id="AQS88344.1"/>
    </source>
</evidence>
<dbReference type="KEGG" id="nch:A0U93_10770"/>
<protein>
    <submittedName>
        <fullName evidence="1">Uncharacterized protein</fullName>
    </submittedName>
</protein>
<dbReference type="Proteomes" id="UP000188604">
    <property type="component" value="Chromosome"/>
</dbReference>
<dbReference type="RefSeq" id="WP_077807370.1">
    <property type="nucleotide sequence ID" value="NZ_BJXS01000003.1"/>
</dbReference>
<dbReference type="STRING" id="320497.A0U93_10770"/>
<dbReference type="EMBL" id="CP014691">
    <property type="protein sequence ID" value="AQS88344.1"/>
    <property type="molecule type" value="Genomic_DNA"/>
</dbReference>
<evidence type="ECO:0000313" key="2">
    <source>
        <dbReference type="Proteomes" id="UP000188604"/>
    </source>
</evidence>
<name>A0A1U9KR66_9PROT</name>
<keyword evidence="2" id="KW-1185">Reference proteome</keyword>
<gene>
    <name evidence="1" type="ORF">A0U93_10770</name>
</gene>
<accession>A0A1U9KR66</accession>
<reference evidence="1 2" key="1">
    <citation type="submission" date="2016-03" db="EMBL/GenBank/DDBJ databases">
        <title>Acetic acid bacteria sequencing.</title>
        <authorList>
            <person name="Brandt J."/>
            <person name="Jakob F."/>
            <person name="Vogel R.F."/>
        </authorList>
    </citation>
    <scope>NUCLEOTIDE SEQUENCE [LARGE SCALE GENOMIC DNA]</scope>
    <source>
        <strain evidence="1 2">NBRC 101099</strain>
    </source>
</reference>